<sequence>MGQFRDHARSYSARAAAYSVDLDHLAEGHTPPVMIITCSDARLVPALITGSRPGDLLELRTHGGTVPRFDPEDPSGEASTIEFAVEGLRIADIIVCGHSHCEAVNSAITEKGESPPRRTTGDITAAGHWHVVQQLDVLSDYPCVAPRLIDGTLRLHAWFHEVDTGATLQHRPGANAFLPL</sequence>
<evidence type="ECO:0000256" key="5">
    <source>
        <dbReference type="ARBA" id="ARBA00022833"/>
    </source>
</evidence>
<comment type="catalytic activity">
    <reaction evidence="8">
        <text>hydrogencarbonate + H(+) = CO2 + H2O</text>
        <dbReference type="Rhea" id="RHEA:10748"/>
        <dbReference type="ChEBI" id="CHEBI:15377"/>
        <dbReference type="ChEBI" id="CHEBI:15378"/>
        <dbReference type="ChEBI" id="CHEBI:16526"/>
        <dbReference type="ChEBI" id="CHEBI:17544"/>
        <dbReference type="EC" id="4.2.1.1"/>
    </reaction>
</comment>
<dbReference type="RefSeq" id="WP_329077557.1">
    <property type="nucleotide sequence ID" value="NZ_CP109421.1"/>
</dbReference>
<evidence type="ECO:0000256" key="2">
    <source>
        <dbReference type="ARBA" id="ARBA00006217"/>
    </source>
</evidence>
<evidence type="ECO:0000256" key="6">
    <source>
        <dbReference type="ARBA" id="ARBA00023239"/>
    </source>
</evidence>
<evidence type="ECO:0000256" key="8">
    <source>
        <dbReference type="ARBA" id="ARBA00048348"/>
    </source>
</evidence>
<evidence type="ECO:0000256" key="1">
    <source>
        <dbReference type="ARBA" id="ARBA00001947"/>
    </source>
</evidence>
<evidence type="ECO:0000313" key="9">
    <source>
        <dbReference type="EMBL" id="WUX53949.1"/>
    </source>
</evidence>
<evidence type="ECO:0000256" key="7">
    <source>
        <dbReference type="ARBA" id="ARBA00024993"/>
    </source>
</evidence>
<dbReference type="SUPFAM" id="SSF53056">
    <property type="entry name" value="beta-carbonic anhydrase, cab"/>
    <property type="match status" value="1"/>
</dbReference>
<dbReference type="PANTHER" id="PTHR11002">
    <property type="entry name" value="CARBONIC ANHYDRASE"/>
    <property type="match status" value="1"/>
</dbReference>
<dbReference type="InterPro" id="IPR001765">
    <property type="entry name" value="Carbonic_anhydrase"/>
</dbReference>
<keyword evidence="10" id="KW-1185">Reference proteome</keyword>
<dbReference type="Proteomes" id="UP001432209">
    <property type="component" value="Chromosome"/>
</dbReference>
<dbReference type="EMBL" id="CP109495">
    <property type="protein sequence ID" value="WUX53949.1"/>
    <property type="molecule type" value="Genomic_DNA"/>
</dbReference>
<proteinExistence type="inferred from homology"/>
<keyword evidence="4" id="KW-0479">Metal-binding</keyword>
<keyword evidence="5" id="KW-0862">Zinc</keyword>
<keyword evidence="6" id="KW-0456">Lyase</keyword>
<gene>
    <name evidence="9" type="ORF">OG442_21600</name>
</gene>
<dbReference type="Gene3D" id="3.40.1050.10">
    <property type="entry name" value="Carbonic anhydrase"/>
    <property type="match status" value="1"/>
</dbReference>
<protein>
    <recommendedName>
        <fullName evidence="3">carbonic anhydrase</fullName>
        <ecNumber evidence="3">4.2.1.1</ecNumber>
    </recommendedName>
</protein>
<comment type="function">
    <text evidence="7">Catalyzes the reversible hydration of carbon dioxide to form bicarbonate.</text>
</comment>
<dbReference type="EC" id="4.2.1.1" evidence="3"/>
<comment type="similarity">
    <text evidence="2">Belongs to the beta-class carbonic anhydrase family.</text>
</comment>
<dbReference type="SMART" id="SM00947">
    <property type="entry name" value="Pro_CA"/>
    <property type="match status" value="1"/>
</dbReference>
<organism evidence="9 10">
    <name type="scientific">Streptomyces niveus</name>
    <name type="common">Streptomyces spheroides</name>
    <dbReference type="NCBI Taxonomy" id="193462"/>
    <lineage>
        <taxon>Bacteria</taxon>
        <taxon>Bacillati</taxon>
        <taxon>Actinomycetota</taxon>
        <taxon>Actinomycetes</taxon>
        <taxon>Kitasatosporales</taxon>
        <taxon>Streptomycetaceae</taxon>
        <taxon>Streptomyces</taxon>
    </lineage>
</organism>
<evidence type="ECO:0000256" key="4">
    <source>
        <dbReference type="ARBA" id="ARBA00022723"/>
    </source>
</evidence>
<dbReference type="PANTHER" id="PTHR11002:SF76">
    <property type="entry name" value="CARBONIC ANHYDRASE"/>
    <property type="match status" value="1"/>
</dbReference>
<evidence type="ECO:0000256" key="3">
    <source>
        <dbReference type="ARBA" id="ARBA00012925"/>
    </source>
</evidence>
<name>A0ABZ2A785_STRNV</name>
<accession>A0ABZ2A785</accession>
<comment type="cofactor">
    <cofactor evidence="1">
        <name>Zn(2+)</name>
        <dbReference type="ChEBI" id="CHEBI:29105"/>
    </cofactor>
</comment>
<dbReference type="InterPro" id="IPR036874">
    <property type="entry name" value="Carbonic_anhydrase_sf"/>
</dbReference>
<reference evidence="9" key="1">
    <citation type="submission" date="2022-10" db="EMBL/GenBank/DDBJ databases">
        <title>The complete genomes of actinobacterial strains from the NBC collection.</title>
        <authorList>
            <person name="Joergensen T.S."/>
            <person name="Alvarez Arevalo M."/>
            <person name="Sterndorff E.B."/>
            <person name="Faurdal D."/>
            <person name="Vuksanovic O."/>
            <person name="Mourched A.-S."/>
            <person name="Charusanti P."/>
            <person name="Shaw S."/>
            <person name="Blin K."/>
            <person name="Weber T."/>
        </authorList>
    </citation>
    <scope>NUCLEOTIDE SEQUENCE</scope>
    <source>
        <strain evidence="9">NBC_01432</strain>
    </source>
</reference>
<dbReference type="Pfam" id="PF00484">
    <property type="entry name" value="Pro_CA"/>
    <property type="match status" value="1"/>
</dbReference>
<evidence type="ECO:0000313" key="10">
    <source>
        <dbReference type="Proteomes" id="UP001432209"/>
    </source>
</evidence>